<dbReference type="EMBL" id="FNOV01000001">
    <property type="protein sequence ID" value="SDX38790.1"/>
    <property type="molecule type" value="Genomic_DNA"/>
</dbReference>
<dbReference type="InterPro" id="IPR025586">
    <property type="entry name" value="PcfJ"/>
</dbReference>
<evidence type="ECO:0000313" key="1">
    <source>
        <dbReference type="EMBL" id="SDX38790.1"/>
    </source>
</evidence>
<organism evidence="1 2">
    <name type="scientific">Hymenobacter psychrophilus</name>
    <dbReference type="NCBI Taxonomy" id="651662"/>
    <lineage>
        <taxon>Bacteria</taxon>
        <taxon>Pseudomonadati</taxon>
        <taxon>Bacteroidota</taxon>
        <taxon>Cytophagia</taxon>
        <taxon>Cytophagales</taxon>
        <taxon>Hymenobacteraceae</taxon>
        <taxon>Hymenobacter</taxon>
    </lineage>
</organism>
<gene>
    <name evidence="1" type="ORF">SAMN04488069_101213</name>
</gene>
<accession>A0A1H3B9T0</accession>
<protein>
    <submittedName>
        <fullName evidence="1">PcfJ-like protein</fullName>
    </submittedName>
</protein>
<dbReference type="Pfam" id="PF14284">
    <property type="entry name" value="PcfJ"/>
    <property type="match status" value="1"/>
</dbReference>
<evidence type="ECO:0000313" key="2">
    <source>
        <dbReference type="Proteomes" id="UP000199249"/>
    </source>
</evidence>
<dbReference type="AlphaFoldDB" id="A0A1H3B9T0"/>
<dbReference type="RefSeq" id="WP_092736988.1">
    <property type="nucleotide sequence ID" value="NZ_FNOV01000001.1"/>
</dbReference>
<dbReference type="OrthoDB" id="8866982at2"/>
<name>A0A1H3B9T0_9BACT</name>
<dbReference type="Proteomes" id="UP000199249">
    <property type="component" value="Unassembled WGS sequence"/>
</dbReference>
<proteinExistence type="predicted"/>
<dbReference type="STRING" id="651662.SAMN04488069_101213"/>
<keyword evidence="2" id="KW-1185">Reference proteome</keyword>
<reference evidence="2" key="1">
    <citation type="submission" date="2016-10" db="EMBL/GenBank/DDBJ databases">
        <authorList>
            <person name="Varghese N."/>
            <person name="Submissions S."/>
        </authorList>
    </citation>
    <scope>NUCLEOTIDE SEQUENCE [LARGE SCALE GENOMIC DNA]</scope>
    <source>
        <strain evidence="2">CGMCC 1.8975</strain>
    </source>
</reference>
<sequence length="428" mass="48322">MSNRHKTLSAQAQVAQRAVAVLAHRFAGRKWPLARQIKYLHTCTSVADVHAVLEPGSVPALLYVECLHGHSQTERSRSHAALQALLACQTDILSRPELVPAVAAICRLYHYRRRELSAWQPQRRNAFRQLYSLVRYLFDEFGDVPGWVVEAWATGQLTQHGLDLARLTVHLGSGQSLRTFAGLPVLLTRRLEHALRQAPCEYRFLQALRYAQLADLGALALLEPLLATRLGQETGPDDAFWLTVVTFFRDAPMVDPWQFGPVCDWIHQRRTVGTDGEPPQPGFSLKGRRMDSVLRLTTSWHRRTHRARTYWGYGLSLTTTWAGLPIADFEAYGTVWVLITQVLGYGQLLEEGSTQKHCVSSYAYSCLRGRCGIFSLRLHGARALTVEVRANRQIVQLRGRENRAATEQERYWLTQWATEAGLSFLSGA</sequence>